<proteinExistence type="predicted"/>
<feature type="signal peptide" evidence="1">
    <location>
        <begin position="1"/>
        <end position="26"/>
    </location>
</feature>
<comment type="caution">
    <text evidence="2">The sequence shown here is derived from an EMBL/GenBank/DDBJ whole genome shotgun (WGS) entry which is preliminary data.</text>
</comment>
<sequence>MDKTLRILTMVVAAGMAVAAAAPAQAQFFFQSPDLRGQPVDGTEPGMVSQALPGATPDELKAALAWNLRAALNVAALQCQFAPQLLTLGNYNKLIKDHEAELASQYAVLGKYFNRVNKTPKAGQTELDKYGTRVYSSFSTVGAQLTFCQTAGEIAHMAVFTPRGSFTTLAQERLRQLRNSLVLAGEQRFPWGFNPPPPVALPRFDDACWKKQQWQAKACGAYVSPFV</sequence>
<keyword evidence="1" id="KW-0732">Signal</keyword>
<dbReference type="RefSeq" id="WP_380938034.1">
    <property type="nucleotide sequence ID" value="NZ_JBHUFC010000001.1"/>
</dbReference>
<dbReference type="EMBL" id="JBHUFC010000001">
    <property type="protein sequence ID" value="MFD1786241.1"/>
    <property type="molecule type" value="Genomic_DNA"/>
</dbReference>
<organism evidence="2 3">
    <name type="scientific">Sphingomonas floccifaciens</name>
    <dbReference type="NCBI Taxonomy" id="1844115"/>
    <lineage>
        <taxon>Bacteria</taxon>
        <taxon>Pseudomonadati</taxon>
        <taxon>Pseudomonadota</taxon>
        <taxon>Alphaproteobacteria</taxon>
        <taxon>Sphingomonadales</taxon>
        <taxon>Sphingomonadaceae</taxon>
        <taxon>Sphingomonas</taxon>
    </lineage>
</organism>
<protein>
    <submittedName>
        <fullName evidence="2">Uncharacterized protein</fullName>
    </submittedName>
</protein>
<accession>A0ABW4N886</accession>
<feature type="chain" id="PRO_5047266219" evidence="1">
    <location>
        <begin position="27"/>
        <end position="227"/>
    </location>
</feature>
<keyword evidence="3" id="KW-1185">Reference proteome</keyword>
<gene>
    <name evidence="2" type="ORF">ACFSC3_01525</name>
</gene>
<evidence type="ECO:0000313" key="3">
    <source>
        <dbReference type="Proteomes" id="UP001597283"/>
    </source>
</evidence>
<name>A0ABW4N886_9SPHN</name>
<evidence type="ECO:0000256" key="1">
    <source>
        <dbReference type="SAM" id="SignalP"/>
    </source>
</evidence>
<evidence type="ECO:0000313" key="2">
    <source>
        <dbReference type="EMBL" id="MFD1786241.1"/>
    </source>
</evidence>
<dbReference type="Proteomes" id="UP001597283">
    <property type="component" value="Unassembled WGS sequence"/>
</dbReference>
<reference evidence="3" key="1">
    <citation type="journal article" date="2019" name="Int. J. Syst. Evol. Microbiol.">
        <title>The Global Catalogue of Microorganisms (GCM) 10K type strain sequencing project: providing services to taxonomists for standard genome sequencing and annotation.</title>
        <authorList>
            <consortium name="The Broad Institute Genomics Platform"/>
            <consortium name="The Broad Institute Genome Sequencing Center for Infectious Disease"/>
            <person name="Wu L."/>
            <person name="Ma J."/>
        </authorList>
    </citation>
    <scope>NUCLEOTIDE SEQUENCE [LARGE SCALE GENOMIC DNA]</scope>
    <source>
        <strain evidence="3">Q85</strain>
    </source>
</reference>